<dbReference type="GeneID" id="68094897"/>
<keyword evidence="9" id="KW-1185">Reference proteome</keyword>
<dbReference type="PANTHER" id="PTHR13317:SF4">
    <property type="entry name" value="TRANSMEMBRANE ANTERIOR POSTERIOR TRANSFORMATION PROTEIN 1 HOMOLOG"/>
    <property type="match status" value="1"/>
</dbReference>
<feature type="transmembrane region" description="Helical" evidence="7">
    <location>
        <begin position="284"/>
        <end position="307"/>
    </location>
</feature>
<sequence length="605" mass="68651">MNELQEDAPSSSLLSCHSDRMSLEMQSSSMVLTGGNSHELKTNEKFQSSTVPMLGFNSNSEHNLINNHSSSPLQLPILLSHTTSISPKSPRKVFPQATNNLMIGNHSTTEYIPKSPKKISKASKHLPRVNSIFKYIQGELDLNSRMASLHKSPVKTPLSANQLFGEALMTSSSNRTTDLLPNTTLTPSSTPGTTKVSEPSHLKEEKSNLNKLTYGEELRRSIYNFIEVPLMLEQYLFFGFFICFDSLLFHFTFFPLRIIFALIGLLTRGITKLSNSSVCDLLKLLALAVNVYIVFITTDYSLLYHAIRGESVLKLFMLYNMLEIFDRLCSAYGQDSIVSMMFTATDPKFKAQNDSSEKRKLIFNAVFSFVSHLVYLYIHTMVSLLRIITLNIALNSRNQSLLTLLISTNFVELKASIFKKSVKEALFQLSCTDIVERFEMVVFSVVIFFQNSLYSGEYEIEEFVQIIFTIISSEMIADSIKHAFICKFNKINCENYDDYILKLSSDLTSMTHFDSFLDNTNIVARRVGFVEGPIICVILRMVLESMERSWEFFSSDHTVIWTLVTILLTYGCLFLLKVLISILVVGHAAKRITNNREKQIQLHSK</sequence>
<feature type="transmembrane region" description="Helical" evidence="7">
    <location>
        <begin position="523"/>
        <end position="543"/>
    </location>
</feature>
<dbReference type="GO" id="GO:0005789">
    <property type="term" value="C:endoplasmic reticulum membrane"/>
    <property type="evidence" value="ECO:0007669"/>
    <property type="project" value="TreeGrafter"/>
</dbReference>
<evidence type="ECO:0000313" key="8">
    <source>
        <dbReference type="EMBL" id="KAG2386697.1"/>
    </source>
</evidence>
<comment type="caution">
    <text evidence="8">The sequence shown here is derived from an EMBL/GenBank/DDBJ whole genome shotgun (WGS) entry which is preliminary data.</text>
</comment>
<evidence type="ECO:0000256" key="6">
    <source>
        <dbReference type="SAM" id="MobiDB-lite"/>
    </source>
</evidence>
<feature type="transmembrane region" description="Helical" evidence="7">
    <location>
        <begin position="361"/>
        <end position="378"/>
    </location>
</feature>
<dbReference type="AlphaFoldDB" id="A0AA88KQR0"/>
<gene>
    <name evidence="8" type="ORF">C9374_002441</name>
</gene>
<evidence type="ECO:0000256" key="1">
    <source>
        <dbReference type="ARBA" id="ARBA00004141"/>
    </source>
</evidence>
<keyword evidence="4 7" id="KW-1133">Transmembrane helix</keyword>
<evidence type="ECO:0000256" key="5">
    <source>
        <dbReference type="ARBA" id="ARBA00023136"/>
    </source>
</evidence>
<reference evidence="8 9" key="1">
    <citation type="journal article" date="2018" name="BMC Genomics">
        <title>The genome of Naegleria lovaniensis, the basis for a comparative approach to unravel pathogenicity factors of the human pathogenic amoeba N. fowleri.</title>
        <authorList>
            <person name="Liechti N."/>
            <person name="Schurch N."/>
            <person name="Bruggmann R."/>
            <person name="Wittwer M."/>
        </authorList>
    </citation>
    <scope>NUCLEOTIDE SEQUENCE [LARGE SCALE GENOMIC DNA]</scope>
    <source>
        <strain evidence="8 9">ATCC 30569</strain>
    </source>
</reference>
<evidence type="ECO:0000256" key="7">
    <source>
        <dbReference type="SAM" id="Phobius"/>
    </source>
</evidence>
<feature type="compositionally biased region" description="Low complexity" evidence="6">
    <location>
        <begin position="176"/>
        <end position="194"/>
    </location>
</feature>
<dbReference type="InterPro" id="IPR008010">
    <property type="entry name" value="Tatp1"/>
</dbReference>
<keyword evidence="5 7" id="KW-0472">Membrane</keyword>
<dbReference type="EMBL" id="PYSW02000015">
    <property type="protein sequence ID" value="KAG2386697.1"/>
    <property type="molecule type" value="Genomic_DNA"/>
</dbReference>
<name>A0AA88KQR0_NAELO</name>
<dbReference type="Pfam" id="PF05346">
    <property type="entry name" value="DUF747"/>
    <property type="match status" value="1"/>
</dbReference>
<comment type="subcellular location">
    <subcellularLocation>
        <location evidence="1">Membrane</location>
        <topology evidence="1">Multi-pass membrane protein</topology>
    </subcellularLocation>
</comment>
<evidence type="ECO:0000256" key="3">
    <source>
        <dbReference type="ARBA" id="ARBA00022692"/>
    </source>
</evidence>
<feature type="region of interest" description="Disordered" evidence="6">
    <location>
        <begin position="174"/>
        <end position="202"/>
    </location>
</feature>
<protein>
    <submittedName>
        <fullName evidence="8">Uncharacterized protein</fullName>
    </submittedName>
</protein>
<proteinExistence type="inferred from homology"/>
<comment type="similarity">
    <text evidence="2">Belongs to the TAPT1 family.</text>
</comment>
<feature type="transmembrane region" description="Helical" evidence="7">
    <location>
        <begin position="563"/>
        <end position="589"/>
    </location>
</feature>
<feature type="transmembrane region" description="Helical" evidence="7">
    <location>
        <begin position="235"/>
        <end position="263"/>
    </location>
</feature>
<organism evidence="8 9">
    <name type="scientific">Naegleria lovaniensis</name>
    <name type="common">Amoeba</name>
    <dbReference type="NCBI Taxonomy" id="51637"/>
    <lineage>
        <taxon>Eukaryota</taxon>
        <taxon>Discoba</taxon>
        <taxon>Heterolobosea</taxon>
        <taxon>Tetramitia</taxon>
        <taxon>Eutetramitia</taxon>
        <taxon>Vahlkampfiidae</taxon>
        <taxon>Naegleria</taxon>
    </lineage>
</organism>
<evidence type="ECO:0000256" key="4">
    <source>
        <dbReference type="ARBA" id="ARBA00022989"/>
    </source>
</evidence>
<dbReference type="RefSeq" id="XP_044550689.1">
    <property type="nucleotide sequence ID" value="XM_044691860.1"/>
</dbReference>
<accession>A0AA88KQR0</accession>
<keyword evidence="3 7" id="KW-0812">Transmembrane</keyword>
<evidence type="ECO:0000313" key="9">
    <source>
        <dbReference type="Proteomes" id="UP000816034"/>
    </source>
</evidence>
<dbReference type="Proteomes" id="UP000816034">
    <property type="component" value="Unassembled WGS sequence"/>
</dbReference>
<dbReference type="PANTHER" id="PTHR13317">
    <property type="entry name" value="TRANSMEMBRANE ANTERIOR POSTERIOR TRANSFORMATION PROTEIN 1 HOMOLOG"/>
    <property type="match status" value="1"/>
</dbReference>
<evidence type="ECO:0000256" key="2">
    <source>
        <dbReference type="ARBA" id="ARBA00008803"/>
    </source>
</evidence>